<accession>A0A1F8EIJ3</accession>
<sequence length="60" mass="7232">MDFLVDNKIVLEIKSKSILEKKDYYQLKKYLETKKLKLGLLVNFRDKYLKPKRVLNSNNL</sequence>
<dbReference type="Proteomes" id="UP000177503">
    <property type="component" value="Unassembled WGS sequence"/>
</dbReference>
<reference evidence="1 2" key="1">
    <citation type="journal article" date="2016" name="Nat. Commun.">
        <title>Thousands of microbial genomes shed light on interconnected biogeochemical processes in an aquifer system.</title>
        <authorList>
            <person name="Anantharaman K."/>
            <person name="Brown C.T."/>
            <person name="Hug L.A."/>
            <person name="Sharon I."/>
            <person name="Castelle C.J."/>
            <person name="Probst A.J."/>
            <person name="Thomas B.C."/>
            <person name="Singh A."/>
            <person name="Wilkins M.J."/>
            <person name="Karaoz U."/>
            <person name="Brodie E.L."/>
            <person name="Williams K.H."/>
            <person name="Hubbard S.S."/>
            <person name="Banfield J.F."/>
        </authorList>
    </citation>
    <scope>NUCLEOTIDE SEQUENCE [LARGE SCALE GENOMIC DNA]</scope>
</reference>
<dbReference type="Pfam" id="PF13366">
    <property type="entry name" value="PDDEXK_3"/>
    <property type="match status" value="1"/>
</dbReference>
<evidence type="ECO:0000313" key="2">
    <source>
        <dbReference type="Proteomes" id="UP000177503"/>
    </source>
</evidence>
<name>A0A1F8EIJ3_9BACT</name>
<evidence type="ECO:0008006" key="3">
    <source>
        <dbReference type="Google" id="ProtNLM"/>
    </source>
</evidence>
<comment type="caution">
    <text evidence="1">The sequence shown here is derived from an EMBL/GenBank/DDBJ whole genome shotgun (WGS) entry which is preliminary data.</text>
</comment>
<organism evidence="1 2">
    <name type="scientific">Candidatus Yanofskybacteria bacterium RIFCSPHIGHO2_01_FULL_41_27</name>
    <dbReference type="NCBI Taxonomy" id="1802662"/>
    <lineage>
        <taxon>Bacteria</taxon>
        <taxon>Candidatus Yanofskyibacteriota</taxon>
    </lineage>
</organism>
<dbReference type="InterPro" id="IPR026350">
    <property type="entry name" value="GxxExxY"/>
</dbReference>
<protein>
    <recommendedName>
        <fullName evidence="3">GxxExxY protein</fullName>
    </recommendedName>
</protein>
<dbReference type="EMBL" id="MGJC01000017">
    <property type="protein sequence ID" value="OGM99868.1"/>
    <property type="molecule type" value="Genomic_DNA"/>
</dbReference>
<evidence type="ECO:0000313" key="1">
    <source>
        <dbReference type="EMBL" id="OGM99868.1"/>
    </source>
</evidence>
<dbReference type="NCBIfam" id="TIGR04256">
    <property type="entry name" value="GxxExxY"/>
    <property type="match status" value="1"/>
</dbReference>
<dbReference type="STRING" id="1802662.A2736_02405"/>
<dbReference type="AlphaFoldDB" id="A0A1F8EIJ3"/>
<gene>
    <name evidence="1" type="ORF">A2736_02405</name>
</gene>
<proteinExistence type="predicted"/>